<organism evidence="1 2">
    <name type="scientific">Nonomuraea rubra</name>
    <dbReference type="NCBI Taxonomy" id="46180"/>
    <lineage>
        <taxon>Bacteria</taxon>
        <taxon>Bacillati</taxon>
        <taxon>Actinomycetota</taxon>
        <taxon>Actinomycetes</taxon>
        <taxon>Streptosporangiales</taxon>
        <taxon>Streptosporangiaceae</taxon>
        <taxon>Nonomuraea</taxon>
    </lineage>
</organism>
<sequence length="109" mass="12217">MITGWDALSLIWACGVAYTAPRILKRWSLITTCDPIDLCQGCRDERRQVMQDAMVYDVMGPAGGALQVLIEAFIWYLKPFVPALRKLAGREPLPTCSKGPCLAYTRRRA</sequence>
<gene>
    <name evidence="1" type="ORF">HD593_012123</name>
</gene>
<accession>A0A7X0U6T9</accession>
<protein>
    <submittedName>
        <fullName evidence="1">Uncharacterized protein</fullName>
    </submittedName>
</protein>
<comment type="caution">
    <text evidence="1">The sequence shown here is derived from an EMBL/GenBank/DDBJ whole genome shotgun (WGS) entry which is preliminary data.</text>
</comment>
<keyword evidence="2" id="KW-1185">Reference proteome</keyword>
<dbReference type="EMBL" id="JACHMI010000002">
    <property type="protein sequence ID" value="MBB6557233.1"/>
    <property type="molecule type" value="Genomic_DNA"/>
</dbReference>
<evidence type="ECO:0000313" key="1">
    <source>
        <dbReference type="EMBL" id="MBB6557233.1"/>
    </source>
</evidence>
<proteinExistence type="predicted"/>
<dbReference type="AlphaFoldDB" id="A0A7X0U6T9"/>
<name>A0A7X0U6T9_9ACTN</name>
<dbReference type="RefSeq" id="WP_185112819.1">
    <property type="nucleotide sequence ID" value="NZ_BAAAXY010000038.1"/>
</dbReference>
<dbReference type="Proteomes" id="UP000565579">
    <property type="component" value="Unassembled WGS sequence"/>
</dbReference>
<evidence type="ECO:0000313" key="2">
    <source>
        <dbReference type="Proteomes" id="UP000565579"/>
    </source>
</evidence>
<reference evidence="1 2" key="1">
    <citation type="submission" date="2020-08" db="EMBL/GenBank/DDBJ databases">
        <title>Sequencing the genomes of 1000 actinobacteria strains.</title>
        <authorList>
            <person name="Klenk H.-P."/>
        </authorList>
    </citation>
    <scope>NUCLEOTIDE SEQUENCE [LARGE SCALE GENOMIC DNA]</scope>
    <source>
        <strain evidence="1 2">DSM 43768</strain>
    </source>
</reference>